<feature type="transmembrane region" description="Helical" evidence="4">
    <location>
        <begin position="43"/>
        <end position="65"/>
    </location>
</feature>
<evidence type="ECO:0000256" key="2">
    <source>
        <dbReference type="ARBA" id="ARBA00022801"/>
    </source>
</evidence>
<dbReference type="EnsemblProtists" id="EOD07199">
    <property type="protein sequence ID" value="EOD07199"/>
    <property type="gene ID" value="EMIHUDRAFT_198536"/>
</dbReference>
<dbReference type="HOGENOM" id="CLU_039894_0_0_1"/>
<reference evidence="7" key="1">
    <citation type="journal article" date="2013" name="Nature">
        <title>Pan genome of the phytoplankton Emiliania underpins its global distribution.</title>
        <authorList>
            <person name="Read B.A."/>
            <person name="Kegel J."/>
            <person name="Klute M.J."/>
            <person name="Kuo A."/>
            <person name="Lefebvre S.C."/>
            <person name="Maumus F."/>
            <person name="Mayer C."/>
            <person name="Miller J."/>
            <person name="Monier A."/>
            <person name="Salamov A."/>
            <person name="Young J."/>
            <person name="Aguilar M."/>
            <person name="Claverie J.M."/>
            <person name="Frickenhaus S."/>
            <person name="Gonzalez K."/>
            <person name="Herman E.K."/>
            <person name="Lin Y.C."/>
            <person name="Napier J."/>
            <person name="Ogata H."/>
            <person name="Sarno A.F."/>
            <person name="Shmutz J."/>
            <person name="Schroeder D."/>
            <person name="de Vargas C."/>
            <person name="Verret F."/>
            <person name="von Dassow P."/>
            <person name="Valentin K."/>
            <person name="Van de Peer Y."/>
            <person name="Wheeler G."/>
            <person name="Dacks J.B."/>
            <person name="Delwiche C.F."/>
            <person name="Dyhrman S.T."/>
            <person name="Glockner G."/>
            <person name="John U."/>
            <person name="Richards T."/>
            <person name="Worden A.Z."/>
            <person name="Zhang X."/>
            <person name="Grigoriev I.V."/>
            <person name="Allen A.E."/>
            <person name="Bidle K."/>
            <person name="Borodovsky M."/>
            <person name="Bowler C."/>
            <person name="Brownlee C."/>
            <person name="Cock J.M."/>
            <person name="Elias M."/>
            <person name="Gladyshev V.N."/>
            <person name="Groth M."/>
            <person name="Guda C."/>
            <person name="Hadaegh A."/>
            <person name="Iglesias-Rodriguez M.D."/>
            <person name="Jenkins J."/>
            <person name="Jones B.M."/>
            <person name="Lawson T."/>
            <person name="Leese F."/>
            <person name="Lindquist E."/>
            <person name="Lobanov A."/>
            <person name="Lomsadze A."/>
            <person name="Malik S.B."/>
            <person name="Marsh M.E."/>
            <person name="Mackinder L."/>
            <person name="Mock T."/>
            <person name="Mueller-Roeber B."/>
            <person name="Pagarete A."/>
            <person name="Parker M."/>
            <person name="Probert I."/>
            <person name="Quesneville H."/>
            <person name="Raines C."/>
            <person name="Rensing S.A."/>
            <person name="Riano-Pachon D.M."/>
            <person name="Richier S."/>
            <person name="Rokitta S."/>
            <person name="Shiraiwa Y."/>
            <person name="Soanes D.M."/>
            <person name="van der Giezen M."/>
            <person name="Wahlund T.M."/>
            <person name="Williams B."/>
            <person name="Wilson W."/>
            <person name="Wolfe G."/>
            <person name="Wurch L.L."/>
        </authorList>
    </citation>
    <scope>NUCLEOTIDE SEQUENCE</scope>
</reference>
<dbReference type="AlphaFoldDB" id="A0A0D3I7G4"/>
<feature type="compositionally biased region" description="Polar residues" evidence="3">
    <location>
        <begin position="301"/>
        <end position="312"/>
    </location>
</feature>
<evidence type="ECO:0000313" key="7">
    <source>
        <dbReference type="Proteomes" id="UP000013827"/>
    </source>
</evidence>
<dbReference type="PANTHER" id="PTHR35527">
    <property type="entry name" value="CHOLOYLGLYCINE HYDROLASE"/>
    <property type="match status" value="1"/>
</dbReference>
<dbReference type="InterPro" id="IPR052193">
    <property type="entry name" value="Peptidase_C59"/>
</dbReference>
<keyword evidence="4" id="KW-0472">Membrane</keyword>
<proteinExistence type="inferred from homology"/>
<dbReference type="RefSeq" id="XP_005759628.1">
    <property type="nucleotide sequence ID" value="XM_005759571.1"/>
</dbReference>
<feature type="region of interest" description="Disordered" evidence="3">
    <location>
        <begin position="289"/>
        <end position="315"/>
    </location>
</feature>
<feature type="domain" description="Choloylglycine hydrolase/NAAA C-terminal" evidence="5">
    <location>
        <begin position="117"/>
        <end position="259"/>
    </location>
</feature>
<feature type="domain" description="Choloylglycine hydrolase/NAAA C-terminal" evidence="5">
    <location>
        <begin position="302"/>
        <end position="414"/>
    </location>
</feature>
<evidence type="ECO:0000256" key="1">
    <source>
        <dbReference type="ARBA" id="ARBA00006625"/>
    </source>
</evidence>
<dbReference type="PANTHER" id="PTHR35527:SF2">
    <property type="entry name" value="HYDROLASE"/>
    <property type="match status" value="1"/>
</dbReference>
<organism evidence="6 7">
    <name type="scientific">Emiliania huxleyi (strain CCMP1516)</name>
    <dbReference type="NCBI Taxonomy" id="280463"/>
    <lineage>
        <taxon>Eukaryota</taxon>
        <taxon>Haptista</taxon>
        <taxon>Haptophyta</taxon>
        <taxon>Prymnesiophyceae</taxon>
        <taxon>Isochrysidales</taxon>
        <taxon>Noelaerhabdaceae</taxon>
        <taxon>Emiliania</taxon>
    </lineage>
</organism>
<protein>
    <recommendedName>
        <fullName evidence="5">Choloylglycine hydrolase/NAAA C-terminal domain-containing protein</fullName>
    </recommendedName>
</protein>
<name>A0A0D3I7G4_EMIH1</name>
<keyword evidence="4" id="KW-0812">Transmembrane</keyword>
<evidence type="ECO:0000256" key="3">
    <source>
        <dbReference type="SAM" id="MobiDB-lite"/>
    </source>
</evidence>
<dbReference type="SUPFAM" id="SSF56235">
    <property type="entry name" value="N-terminal nucleophile aminohydrolases (Ntn hydrolases)"/>
    <property type="match status" value="2"/>
</dbReference>
<dbReference type="Pfam" id="PF02275">
    <property type="entry name" value="CBAH"/>
    <property type="match status" value="2"/>
</dbReference>
<dbReference type="InterPro" id="IPR029055">
    <property type="entry name" value="Ntn_hydrolases_N"/>
</dbReference>
<dbReference type="KEGG" id="ehx:EMIHUDRAFT_198536"/>
<dbReference type="GO" id="GO:0016787">
    <property type="term" value="F:hydrolase activity"/>
    <property type="evidence" value="ECO:0007669"/>
    <property type="project" value="UniProtKB-KW"/>
</dbReference>
<sequence length="520" mass="57798">MLMILARLVRSESFWAVVKVRSWHTGPEFGYPRVGASSHMQKLPLVFILSAVVPSWACTAAVVPFHDGLVIARSLEWSWWKSHDPEKIFFHPKGHTDDGADTGEPSNYGMVCITTNSIDGQNVTLQNIATLDGINEEGLTVSTNVHNSAEYQTTTSASNNIGHHQVAKHLLAQYSTVKEAIDYLKGVRVYRGLNEKAPGCHWLVADSNGDAVTIEFIDGELKVYNNNNVGVLTNDPSFDWHLGYLDQFAGYSVKTIPNAPNKTSCGQFSKSMSTSGGDDEEWPACKAYTDEDPEDQRKNVEVNTPKSTSNGMETRLLPGSYTPADRFVRTFLIKETVMQEDSLKPKTLDQALVVGTGLLNNVHIVRGSVDRGVAYSEYTVWAVLKVPKYEEHGPYFYYRTYENMQWNKIDLKQLKEMGAFRAGAAKINPIPFPSLDRFSEDSKWGSFDAGVKDTTPQCCSPGETAHGSRTLLFASIDGGDRRQRVPKNAFSGHTLRLILRGTPRSITFMYIAEAFSEETV</sequence>
<evidence type="ECO:0000256" key="4">
    <source>
        <dbReference type="SAM" id="Phobius"/>
    </source>
</evidence>
<dbReference type="GeneID" id="17253352"/>
<evidence type="ECO:0000313" key="6">
    <source>
        <dbReference type="EnsemblProtists" id="EOD07199"/>
    </source>
</evidence>
<keyword evidence="7" id="KW-1185">Reference proteome</keyword>
<dbReference type="PaxDb" id="2903-EOD07199"/>
<dbReference type="Gene3D" id="3.60.60.10">
    <property type="entry name" value="Penicillin V Acylase, Chain A"/>
    <property type="match status" value="1"/>
</dbReference>
<accession>A0A0D3I7G4</accession>
<keyword evidence="4" id="KW-1133">Transmembrane helix</keyword>
<comment type="similarity">
    <text evidence="1">Belongs to the peptidase C59 family.</text>
</comment>
<reference evidence="6" key="2">
    <citation type="submission" date="2024-10" db="UniProtKB">
        <authorList>
            <consortium name="EnsemblProtists"/>
        </authorList>
    </citation>
    <scope>IDENTIFICATION</scope>
</reference>
<keyword evidence="2" id="KW-0378">Hydrolase</keyword>
<dbReference type="Proteomes" id="UP000013827">
    <property type="component" value="Unassembled WGS sequence"/>
</dbReference>
<evidence type="ECO:0000259" key="5">
    <source>
        <dbReference type="Pfam" id="PF02275"/>
    </source>
</evidence>
<dbReference type="InterPro" id="IPR029132">
    <property type="entry name" value="CBAH/NAAA_C"/>
</dbReference>